<dbReference type="RefSeq" id="WP_015539057.1">
    <property type="nucleotide sequence ID" value="NC_021021.1"/>
</dbReference>
<dbReference type="BioCyc" id="GPAM657308:GPA_RS04380-MONOMER"/>
<protein>
    <submittedName>
        <fullName evidence="3">Helix-turn-helix</fullName>
    </submittedName>
</protein>
<keyword evidence="1" id="KW-0238">DNA-binding</keyword>
<accession>D6E7L0</accession>
<dbReference type="Pfam" id="PF01381">
    <property type="entry name" value="HTH_3"/>
    <property type="match status" value="1"/>
</dbReference>
<organism evidence="3 4">
    <name type="scientific">Gordonibacter pamelaeae 7-10-1-b</name>
    <dbReference type="NCBI Taxonomy" id="657308"/>
    <lineage>
        <taxon>Bacteria</taxon>
        <taxon>Bacillati</taxon>
        <taxon>Actinomycetota</taxon>
        <taxon>Coriobacteriia</taxon>
        <taxon>Eggerthellales</taxon>
        <taxon>Eggerthellaceae</taxon>
        <taxon>Gordonibacter</taxon>
    </lineage>
</organism>
<dbReference type="InterPro" id="IPR001387">
    <property type="entry name" value="Cro/C1-type_HTH"/>
</dbReference>
<dbReference type="HOGENOM" id="CLU_066192_17_14_11"/>
<dbReference type="Gene3D" id="1.10.260.40">
    <property type="entry name" value="lambda repressor-like DNA-binding domains"/>
    <property type="match status" value="1"/>
</dbReference>
<proteinExistence type="predicted"/>
<name>D6E7L0_9ACTN</name>
<dbReference type="InterPro" id="IPR010982">
    <property type="entry name" value="Lambda_DNA-bd_dom_sf"/>
</dbReference>
<evidence type="ECO:0000259" key="2">
    <source>
        <dbReference type="PROSITE" id="PS50943"/>
    </source>
</evidence>
<keyword evidence="4" id="KW-1185">Reference proteome</keyword>
<reference evidence="3 4" key="1">
    <citation type="submission" date="2010-03" db="EMBL/GenBank/DDBJ databases">
        <title>The genome sequence of Gordonibacter pamelaeae 7-10-1-bT.</title>
        <authorList>
            <consortium name="metaHIT consortium -- http://www.metahit.eu/"/>
            <person name="Pajon A."/>
            <person name="Turner K."/>
            <person name="Parkhill J."/>
            <person name="Timmis K."/>
            <person name="Oxley A."/>
            <person name="Wurdemann D."/>
        </authorList>
    </citation>
    <scope>NUCLEOTIDE SEQUENCE [LARGE SCALE GENOMIC DNA]</scope>
    <source>
        <strain evidence="4">7-10-1-b</strain>
    </source>
</reference>
<dbReference type="SUPFAM" id="SSF47413">
    <property type="entry name" value="lambda repressor-like DNA-binding domains"/>
    <property type="match status" value="1"/>
</dbReference>
<dbReference type="CDD" id="cd00093">
    <property type="entry name" value="HTH_XRE"/>
    <property type="match status" value="1"/>
</dbReference>
<evidence type="ECO:0000313" key="4">
    <source>
        <dbReference type="Proteomes" id="UP000008805"/>
    </source>
</evidence>
<dbReference type="PROSITE" id="PS50943">
    <property type="entry name" value="HTH_CROC1"/>
    <property type="match status" value="1"/>
</dbReference>
<dbReference type="EMBL" id="FP929047">
    <property type="protein sequence ID" value="CBL03707.1"/>
    <property type="molecule type" value="Genomic_DNA"/>
</dbReference>
<dbReference type="AlphaFoldDB" id="D6E7L0"/>
<sequence>MIGETLKKLRGIYGYTAKELSELLGISRSYLSEIENGDKQPTYRLLEKYSDILDIKLSSLMLLAEEYDETDSKTSERALTARLMEKAIGLLAKDANGR</sequence>
<reference evidence="3 4" key="2">
    <citation type="submission" date="2010-03" db="EMBL/GenBank/DDBJ databases">
        <authorList>
            <person name="Pajon A."/>
        </authorList>
    </citation>
    <scope>NUCLEOTIDE SEQUENCE [LARGE SCALE GENOMIC DNA]</scope>
    <source>
        <strain evidence="4">7-10-1-b</strain>
    </source>
</reference>
<dbReference type="SMART" id="SM00530">
    <property type="entry name" value="HTH_XRE"/>
    <property type="match status" value="1"/>
</dbReference>
<dbReference type="PANTHER" id="PTHR46558:SF4">
    <property type="entry name" value="DNA-BIDING PHAGE PROTEIN"/>
    <property type="match status" value="1"/>
</dbReference>
<gene>
    <name evidence="3" type="ORF">GPA_09520</name>
</gene>
<dbReference type="GO" id="GO:0003677">
    <property type="term" value="F:DNA binding"/>
    <property type="evidence" value="ECO:0007669"/>
    <property type="project" value="UniProtKB-KW"/>
</dbReference>
<dbReference type="KEGG" id="gpa:GPA_09520"/>
<evidence type="ECO:0000256" key="1">
    <source>
        <dbReference type="ARBA" id="ARBA00023125"/>
    </source>
</evidence>
<evidence type="ECO:0000313" key="3">
    <source>
        <dbReference type="EMBL" id="CBL03707.1"/>
    </source>
</evidence>
<dbReference type="PANTHER" id="PTHR46558">
    <property type="entry name" value="TRACRIPTIONAL REGULATORY PROTEIN-RELATED-RELATED"/>
    <property type="match status" value="1"/>
</dbReference>
<dbReference type="Proteomes" id="UP000008805">
    <property type="component" value="Chromosome"/>
</dbReference>
<feature type="domain" description="HTH cro/C1-type" evidence="2">
    <location>
        <begin position="6"/>
        <end position="60"/>
    </location>
</feature>
<dbReference type="PATRIC" id="fig|657308.3.peg.537"/>